<evidence type="ECO:0000256" key="2">
    <source>
        <dbReference type="ARBA" id="ARBA00022741"/>
    </source>
</evidence>
<keyword evidence="5" id="KW-0460">Magnesium</keyword>
<dbReference type="SUPFAM" id="SSF100950">
    <property type="entry name" value="NagB/RpiA/CoA transferase-like"/>
    <property type="match status" value="1"/>
</dbReference>
<dbReference type="PANTHER" id="PTHR23407">
    <property type="entry name" value="ATPASE INHIBITOR/5-FORMYLTETRAHYDROFOLATE CYCLO-LIGASE"/>
    <property type="match status" value="1"/>
</dbReference>
<keyword evidence="2 4" id="KW-0547">Nucleotide-binding</keyword>
<evidence type="ECO:0000313" key="7">
    <source>
        <dbReference type="Proteomes" id="UP000501802"/>
    </source>
</evidence>
<dbReference type="EC" id="6.3.3.2" evidence="5"/>
<dbReference type="RefSeq" id="WP_167204166.1">
    <property type="nucleotide sequence ID" value="NZ_CP050063.1"/>
</dbReference>
<feature type="binding site" evidence="4">
    <location>
        <begin position="3"/>
        <end position="7"/>
    </location>
    <ligand>
        <name>ATP</name>
        <dbReference type="ChEBI" id="CHEBI:30616"/>
    </ligand>
</feature>
<evidence type="ECO:0000313" key="6">
    <source>
        <dbReference type="EMBL" id="QIP11171.1"/>
    </source>
</evidence>
<dbReference type="Proteomes" id="UP000501802">
    <property type="component" value="Chromosome"/>
</dbReference>
<dbReference type="PIRSF" id="PIRSF006806">
    <property type="entry name" value="FTHF_cligase"/>
    <property type="match status" value="1"/>
</dbReference>
<sequence length="194" mass="21854">MTKAELRRYYLGLRKALPAAAIEARSQKICQHFFNQNWMDGNITVHTFLPILCQNEVNTWPIIHRLWADFPAVRVIASVTDTKAHHLTHYELTPNTVLVENRWGIPEPVSDQSLAIKADSIDIVLVPLLAFDQSGHRVGYGGGFYDRFLANCRPDCLTVGLSLAEPVDPIDGIEQTDIPLAVCITPEQVWFFSK</sequence>
<accession>A0A6G9AFE1</accession>
<proteinExistence type="inferred from homology"/>
<evidence type="ECO:0000256" key="5">
    <source>
        <dbReference type="RuleBase" id="RU361279"/>
    </source>
</evidence>
<organism evidence="6 7">
    <name type="scientific">Spirosoma aureum</name>
    <dbReference type="NCBI Taxonomy" id="2692134"/>
    <lineage>
        <taxon>Bacteria</taxon>
        <taxon>Pseudomonadati</taxon>
        <taxon>Bacteroidota</taxon>
        <taxon>Cytophagia</taxon>
        <taxon>Cytophagales</taxon>
        <taxon>Cytophagaceae</taxon>
        <taxon>Spirosoma</taxon>
    </lineage>
</organism>
<dbReference type="GO" id="GO:0030272">
    <property type="term" value="F:5-formyltetrahydrofolate cyclo-ligase activity"/>
    <property type="evidence" value="ECO:0007669"/>
    <property type="project" value="UniProtKB-EC"/>
</dbReference>
<dbReference type="Pfam" id="PF01812">
    <property type="entry name" value="5-FTHF_cyc-lig"/>
    <property type="match status" value="1"/>
</dbReference>
<dbReference type="PANTHER" id="PTHR23407:SF1">
    <property type="entry name" value="5-FORMYLTETRAHYDROFOLATE CYCLO-LIGASE"/>
    <property type="match status" value="1"/>
</dbReference>
<keyword evidence="5" id="KW-0479">Metal-binding</keyword>
<protein>
    <recommendedName>
        <fullName evidence="5">5-formyltetrahydrofolate cyclo-ligase</fullName>
        <ecNumber evidence="5">6.3.3.2</ecNumber>
    </recommendedName>
</protein>
<feature type="binding site" evidence="4">
    <location>
        <position position="56"/>
    </location>
    <ligand>
        <name>substrate</name>
    </ligand>
</feature>
<dbReference type="GO" id="GO:0046872">
    <property type="term" value="F:metal ion binding"/>
    <property type="evidence" value="ECO:0007669"/>
    <property type="project" value="UniProtKB-KW"/>
</dbReference>
<comment type="similarity">
    <text evidence="1 5">Belongs to the 5-formyltetrahydrofolate cyclo-ligase family.</text>
</comment>
<evidence type="ECO:0000256" key="3">
    <source>
        <dbReference type="ARBA" id="ARBA00022840"/>
    </source>
</evidence>
<comment type="cofactor">
    <cofactor evidence="5">
        <name>Mg(2+)</name>
        <dbReference type="ChEBI" id="CHEBI:18420"/>
    </cofactor>
</comment>
<dbReference type="NCBIfam" id="TIGR02727">
    <property type="entry name" value="MTHFS_bact"/>
    <property type="match status" value="1"/>
</dbReference>
<dbReference type="AlphaFoldDB" id="A0A6G9AFE1"/>
<comment type="catalytic activity">
    <reaction evidence="5">
        <text>(6S)-5-formyl-5,6,7,8-tetrahydrofolate + ATP = (6R)-5,10-methenyltetrahydrofolate + ADP + phosphate</text>
        <dbReference type="Rhea" id="RHEA:10488"/>
        <dbReference type="ChEBI" id="CHEBI:30616"/>
        <dbReference type="ChEBI" id="CHEBI:43474"/>
        <dbReference type="ChEBI" id="CHEBI:57455"/>
        <dbReference type="ChEBI" id="CHEBI:57457"/>
        <dbReference type="ChEBI" id="CHEBI:456216"/>
        <dbReference type="EC" id="6.3.3.2"/>
    </reaction>
</comment>
<dbReference type="GO" id="GO:0009396">
    <property type="term" value="P:folic acid-containing compound biosynthetic process"/>
    <property type="evidence" value="ECO:0007669"/>
    <property type="project" value="TreeGrafter"/>
</dbReference>
<dbReference type="KEGG" id="spib:G8759_00175"/>
<dbReference type="InterPro" id="IPR024185">
    <property type="entry name" value="FTHF_cligase-like_sf"/>
</dbReference>
<feature type="binding site" evidence="4">
    <location>
        <begin position="137"/>
        <end position="145"/>
    </location>
    <ligand>
        <name>ATP</name>
        <dbReference type="ChEBI" id="CHEBI:30616"/>
    </ligand>
</feature>
<dbReference type="GO" id="GO:0005524">
    <property type="term" value="F:ATP binding"/>
    <property type="evidence" value="ECO:0007669"/>
    <property type="project" value="UniProtKB-KW"/>
</dbReference>
<dbReference type="Gene3D" id="3.40.50.10420">
    <property type="entry name" value="NagB/RpiA/CoA transferase-like"/>
    <property type="match status" value="1"/>
</dbReference>
<keyword evidence="3 4" id="KW-0067">ATP-binding</keyword>
<keyword evidence="7" id="KW-1185">Reference proteome</keyword>
<dbReference type="EMBL" id="CP050063">
    <property type="protein sequence ID" value="QIP11171.1"/>
    <property type="molecule type" value="Genomic_DNA"/>
</dbReference>
<feature type="binding site" evidence="4">
    <location>
        <position position="49"/>
    </location>
    <ligand>
        <name>substrate</name>
    </ligand>
</feature>
<evidence type="ECO:0000256" key="4">
    <source>
        <dbReference type="PIRSR" id="PIRSR006806-1"/>
    </source>
</evidence>
<dbReference type="InterPro" id="IPR002698">
    <property type="entry name" value="FTHF_cligase"/>
</dbReference>
<name>A0A6G9AFE1_9BACT</name>
<keyword evidence="6" id="KW-0436">Ligase</keyword>
<dbReference type="GO" id="GO:0035999">
    <property type="term" value="P:tetrahydrofolate interconversion"/>
    <property type="evidence" value="ECO:0007669"/>
    <property type="project" value="TreeGrafter"/>
</dbReference>
<reference evidence="6 7" key="1">
    <citation type="submission" date="2020-03" db="EMBL/GenBank/DDBJ databases">
        <authorList>
            <person name="Kim M.K."/>
        </authorList>
    </citation>
    <scope>NUCLEOTIDE SEQUENCE [LARGE SCALE GENOMIC DNA]</scope>
    <source>
        <strain evidence="6 7">BT328</strain>
    </source>
</reference>
<gene>
    <name evidence="6" type="ORF">G8759_00175</name>
</gene>
<evidence type="ECO:0000256" key="1">
    <source>
        <dbReference type="ARBA" id="ARBA00010638"/>
    </source>
</evidence>
<dbReference type="InterPro" id="IPR037171">
    <property type="entry name" value="NagB/RpiA_transferase-like"/>
</dbReference>